<sequence length="189" mass="21158">AAVSELRNYLRSNTIGIDHSVKTPFGVRRLVYGDFTASGRALRWIEDFIKDSILPVYGNTHTLSTATARQSTFFRNEARQIVKHYLNATHEDALIFCGAGTTGAVQKFVTIMCRANWVPAFQDVEADTNDVSDGYLKEDRWGSFECSLCGVRLKTEAMYRAHRSCEMHQAKLLSERPKNPFEGAAAAIC</sequence>
<proteinExistence type="predicted"/>
<dbReference type="InterPro" id="IPR015421">
    <property type="entry name" value="PyrdxlP-dep_Trfase_major"/>
</dbReference>
<dbReference type="Proteomes" id="UP000649617">
    <property type="component" value="Unassembled WGS sequence"/>
</dbReference>
<dbReference type="PANTHER" id="PTHR43586:SF8">
    <property type="entry name" value="CYSTEINE DESULFURASE 1, CHLOROPLASTIC"/>
    <property type="match status" value="1"/>
</dbReference>
<gene>
    <name evidence="3" type="primary">ttcA</name>
    <name evidence="3" type="ORF">SPIL2461_LOCUS7863</name>
</gene>
<accession>A0A812PAR4</accession>
<reference evidence="3" key="1">
    <citation type="submission" date="2021-02" db="EMBL/GenBank/DDBJ databases">
        <authorList>
            <person name="Dougan E. K."/>
            <person name="Rhodes N."/>
            <person name="Thang M."/>
            <person name="Chan C."/>
        </authorList>
    </citation>
    <scope>NUCLEOTIDE SEQUENCE</scope>
</reference>
<evidence type="ECO:0000256" key="1">
    <source>
        <dbReference type="ARBA" id="ARBA00022898"/>
    </source>
</evidence>
<evidence type="ECO:0000259" key="2">
    <source>
        <dbReference type="PROSITE" id="PS00028"/>
    </source>
</evidence>
<feature type="domain" description="C2H2-type" evidence="2">
    <location>
        <begin position="146"/>
        <end position="168"/>
    </location>
</feature>
<organism evidence="3 4">
    <name type="scientific">Symbiodinium pilosum</name>
    <name type="common">Dinoflagellate</name>
    <dbReference type="NCBI Taxonomy" id="2952"/>
    <lineage>
        <taxon>Eukaryota</taxon>
        <taxon>Sar</taxon>
        <taxon>Alveolata</taxon>
        <taxon>Dinophyceae</taxon>
        <taxon>Suessiales</taxon>
        <taxon>Symbiodiniaceae</taxon>
        <taxon>Symbiodinium</taxon>
    </lineage>
</organism>
<dbReference type="PANTHER" id="PTHR43586">
    <property type="entry name" value="CYSTEINE DESULFURASE"/>
    <property type="match status" value="1"/>
</dbReference>
<dbReference type="PROSITE" id="PS00028">
    <property type="entry name" value="ZINC_FINGER_C2H2_1"/>
    <property type="match status" value="1"/>
</dbReference>
<name>A0A812PAR4_SYMPI</name>
<evidence type="ECO:0000313" key="3">
    <source>
        <dbReference type="EMBL" id="CAE7335868.1"/>
    </source>
</evidence>
<dbReference type="OrthoDB" id="420046at2759"/>
<dbReference type="AlphaFoldDB" id="A0A812PAR4"/>
<evidence type="ECO:0000313" key="4">
    <source>
        <dbReference type="Proteomes" id="UP000649617"/>
    </source>
</evidence>
<dbReference type="EMBL" id="CAJNIZ010012602">
    <property type="protein sequence ID" value="CAE7335868.1"/>
    <property type="molecule type" value="Genomic_DNA"/>
</dbReference>
<comment type="caution">
    <text evidence="3">The sequence shown here is derived from an EMBL/GenBank/DDBJ whole genome shotgun (WGS) entry which is preliminary data.</text>
</comment>
<keyword evidence="4" id="KW-1185">Reference proteome</keyword>
<dbReference type="InterPro" id="IPR013087">
    <property type="entry name" value="Znf_C2H2_type"/>
</dbReference>
<feature type="non-terminal residue" evidence="3">
    <location>
        <position position="189"/>
    </location>
</feature>
<dbReference type="SUPFAM" id="SSF53383">
    <property type="entry name" value="PLP-dependent transferases"/>
    <property type="match status" value="1"/>
</dbReference>
<dbReference type="InterPro" id="IPR015424">
    <property type="entry name" value="PyrdxlP-dep_Trfase"/>
</dbReference>
<dbReference type="Gene3D" id="3.40.640.10">
    <property type="entry name" value="Type I PLP-dependent aspartate aminotransferase-like (Major domain)"/>
    <property type="match status" value="1"/>
</dbReference>
<keyword evidence="1" id="KW-0663">Pyridoxal phosphate</keyword>
<protein>
    <submittedName>
        <fullName evidence="3">TtcA protein</fullName>
    </submittedName>
</protein>